<feature type="domain" description="Carboxylesterase type B" evidence="6">
    <location>
        <begin position="36"/>
        <end position="577"/>
    </location>
</feature>
<dbReference type="PANTHER" id="PTHR43918">
    <property type="entry name" value="ACETYLCHOLINESTERASE"/>
    <property type="match status" value="1"/>
</dbReference>
<keyword evidence="4" id="KW-1133">Transmembrane helix</keyword>
<dbReference type="Gene3D" id="3.40.50.1820">
    <property type="entry name" value="alpha/beta hydrolase"/>
    <property type="match status" value="1"/>
</dbReference>
<dbReference type="InterPro" id="IPR029058">
    <property type="entry name" value="AB_hydrolase_fold"/>
</dbReference>
<keyword evidence="2" id="KW-0719">Serine esterase</keyword>
<protein>
    <recommendedName>
        <fullName evidence="6">Carboxylesterase type B domain-containing protein</fullName>
    </recommendedName>
</protein>
<dbReference type="OrthoDB" id="19653at2759"/>
<proteinExistence type="inferred from homology"/>
<dbReference type="PROSITE" id="PS00941">
    <property type="entry name" value="CARBOXYLESTERASE_B_2"/>
    <property type="match status" value="1"/>
</dbReference>
<keyword evidence="4" id="KW-0812">Transmembrane</keyword>
<dbReference type="GO" id="GO:0005615">
    <property type="term" value="C:extracellular space"/>
    <property type="evidence" value="ECO:0007669"/>
    <property type="project" value="TreeGrafter"/>
</dbReference>
<dbReference type="Proteomes" id="UP000663832">
    <property type="component" value="Unassembled WGS sequence"/>
</dbReference>
<comment type="caution">
    <text evidence="7">The sequence shown here is derived from an EMBL/GenBank/DDBJ whole genome shotgun (WGS) entry which is preliminary data.</text>
</comment>
<evidence type="ECO:0000256" key="5">
    <source>
        <dbReference type="SAM" id="SignalP"/>
    </source>
</evidence>
<keyword evidence="4" id="KW-0472">Membrane</keyword>
<evidence type="ECO:0000313" key="7">
    <source>
        <dbReference type="EMBL" id="CAF0965774.1"/>
    </source>
</evidence>
<dbReference type="SUPFAM" id="SSF53474">
    <property type="entry name" value="alpha/beta-Hydrolases"/>
    <property type="match status" value="1"/>
</dbReference>
<dbReference type="InterPro" id="IPR002018">
    <property type="entry name" value="CarbesteraseB"/>
</dbReference>
<organism evidence="7 8">
    <name type="scientific">Adineta steineri</name>
    <dbReference type="NCBI Taxonomy" id="433720"/>
    <lineage>
        <taxon>Eukaryota</taxon>
        <taxon>Metazoa</taxon>
        <taxon>Spiralia</taxon>
        <taxon>Gnathifera</taxon>
        <taxon>Rotifera</taxon>
        <taxon>Eurotatoria</taxon>
        <taxon>Bdelloidea</taxon>
        <taxon>Adinetida</taxon>
        <taxon>Adinetidae</taxon>
        <taxon>Adineta</taxon>
    </lineage>
</organism>
<feature type="signal peptide" evidence="5">
    <location>
        <begin position="1"/>
        <end position="21"/>
    </location>
</feature>
<dbReference type="GO" id="GO:0006581">
    <property type="term" value="P:acetylcholine catabolic process"/>
    <property type="evidence" value="ECO:0007669"/>
    <property type="project" value="TreeGrafter"/>
</dbReference>
<dbReference type="EMBL" id="CAJNOM010000066">
    <property type="protein sequence ID" value="CAF0965774.1"/>
    <property type="molecule type" value="Genomic_DNA"/>
</dbReference>
<keyword evidence="8" id="KW-1185">Reference proteome</keyword>
<dbReference type="GO" id="GO:0003990">
    <property type="term" value="F:acetylcholinesterase activity"/>
    <property type="evidence" value="ECO:0007669"/>
    <property type="project" value="TreeGrafter"/>
</dbReference>
<comment type="similarity">
    <text evidence="1">Belongs to the type-B carboxylesterase/lipase family.</text>
</comment>
<gene>
    <name evidence="7" type="ORF">QVE165_LOCUS13064</name>
</gene>
<sequence length="645" mass="74445">MVGILVFIVFIFLLNLQYIKSLNNIKFSNDLNTELLLNTTSGLFQGKQVRINDVPIKQFFGIPYGEKPIRFQMPIPKQYSTKTIVHAIERTPACLQISGGLSYGPFQLSDMFDEDCLTLNIFLPKTKSSMPKAIMVFSSSDSNQIGSASLFDGSAIAAIGDVIVITINYRLNIFGFLTPDTNIMSGNYGLYDQLLALKWISSNAKHFNGDVKRITYVGHSAGATNAILLAMSKHSDGIIARVIAQSGCPFHQWSIDRQPVVRFNNVIKQNNMKSKKKFLSSNIEQLKTMAAKDFQYTYQYGLDKSSDYPFPVVDNDLVIDNFEQLIHTGSLVNTDILIGVTADESLYLAEEHIFYNYLPKQNRKNSSIVTNSRSSAKSITEYEQIHGFSYFKKKKFIKNFLKKYHPEYLCFYEEIEAQYMPKIKHERSLTEIAHLYTNLVSDLMIYYDLIRFLRERLQSQSKASTYVYYYTNPAIFNLNNLLQRIPNMVGHFAELDLIWGIPFFNRSNLSYTSDETELSRQMIRYWTNFAKTGNPNEPNSVSVQWPSYEKIKKSYINFHAKKILVEDNFLEARFQFWNIIAHRQLCIPFYWYHTSLLVGILILTIFLILIYIFFNSKRSRRNIKPTELTTTNIITTYHFLPSVVS</sequence>
<evidence type="ECO:0000313" key="8">
    <source>
        <dbReference type="Proteomes" id="UP000663832"/>
    </source>
</evidence>
<reference evidence="7" key="1">
    <citation type="submission" date="2021-02" db="EMBL/GenBank/DDBJ databases">
        <authorList>
            <person name="Nowell W R."/>
        </authorList>
    </citation>
    <scope>NUCLEOTIDE SEQUENCE</scope>
</reference>
<evidence type="ECO:0000259" key="6">
    <source>
        <dbReference type="Pfam" id="PF00135"/>
    </source>
</evidence>
<dbReference type="Pfam" id="PF00135">
    <property type="entry name" value="COesterase"/>
    <property type="match status" value="1"/>
</dbReference>
<dbReference type="InterPro" id="IPR050654">
    <property type="entry name" value="AChE-related_enzymes"/>
</dbReference>
<evidence type="ECO:0000256" key="3">
    <source>
        <dbReference type="ARBA" id="ARBA00022801"/>
    </source>
</evidence>
<name>A0A814E418_9BILA</name>
<evidence type="ECO:0000256" key="1">
    <source>
        <dbReference type="ARBA" id="ARBA00005964"/>
    </source>
</evidence>
<dbReference type="GO" id="GO:0005886">
    <property type="term" value="C:plasma membrane"/>
    <property type="evidence" value="ECO:0007669"/>
    <property type="project" value="TreeGrafter"/>
</dbReference>
<feature type="chain" id="PRO_5033031744" description="Carboxylesterase type B domain-containing protein" evidence="5">
    <location>
        <begin position="22"/>
        <end position="645"/>
    </location>
</feature>
<dbReference type="AlphaFoldDB" id="A0A814E418"/>
<feature type="transmembrane region" description="Helical" evidence="4">
    <location>
        <begin position="590"/>
        <end position="614"/>
    </location>
</feature>
<evidence type="ECO:0000256" key="2">
    <source>
        <dbReference type="ARBA" id="ARBA00022487"/>
    </source>
</evidence>
<dbReference type="InterPro" id="IPR019819">
    <property type="entry name" value="Carboxylesterase_B_CS"/>
</dbReference>
<evidence type="ECO:0000256" key="4">
    <source>
        <dbReference type="SAM" id="Phobius"/>
    </source>
</evidence>
<keyword evidence="3" id="KW-0378">Hydrolase</keyword>
<keyword evidence="5" id="KW-0732">Signal</keyword>
<accession>A0A814E418</accession>
<dbReference type="GO" id="GO:0019695">
    <property type="term" value="P:choline metabolic process"/>
    <property type="evidence" value="ECO:0007669"/>
    <property type="project" value="TreeGrafter"/>
</dbReference>
<dbReference type="PANTHER" id="PTHR43918:SF4">
    <property type="entry name" value="CARBOXYLIC ESTER HYDROLASE"/>
    <property type="match status" value="1"/>
</dbReference>